<dbReference type="PANTHER" id="PTHR30483:SF6">
    <property type="entry name" value="PERIPLASMIC BINDING PROTEIN OF ABC TRANSPORTER FOR NATURAL AMINO ACIDS"/>
    <property type="match status" value="1"/>
</dbReference>
<feature type="region of interest" description="Disordered" evidence="4">
    <location>
        <begin position="440"/>
        <end position="469"/>
    </location>
</feature>
<dbReference type="EMBL" id="NWUS01000001">
    <property type="protein sequence ID" value="MBA5724871.1"/>
    <property type="molecule type" value="Genomic_DNA"/>
</dbReference>
<keyword evidence="3" id="KW-0029">Amino-acid transport</keyword>
<feature type="compositionally biased region" description="Low complexity" evidence="4">
    <location>
        <begin position="453"/>
        <end position="467"/>
    </location>
</feature>
<keyword evidence="2" id="KW-0732">Signal</keyword>
<dbReference type="InterPro" id="IPR051010">
    <property type="entry name" value="BCAA_transport"/>
</dbReference>
<evidence type="ECO:0000256" key="3">
    <source>
        <dbReference type="ARBA" id="ARBA00022970"/>
    </source>
</evidence>
<feature type="domain" description="Leucine-binding protein" evidence="5">
    <location>
        <begin position="59"/>
        <end position="231"/>
    </location>
</feature>
<dbReference type="InterPro" id="IPR028082">
    <property type="entry name" value="Peripla_BP_I"/>
</dbReference>
<evidence type="ECO:0000259" key="5">
    <source>
        <dbReference type="Pfam" id="PF13458"/>
    </source>
</evidence>
<evidence type="ECO:0000313" key="7">
    <source>
        <dbReference type="Proteomes" id="UP001516390"/>
    </source>
</evidence>
<dbReference type="SUPFAM" id="SSF53822">
    <property type="entry name" value="Periplasmic binding protein-like I"/>
    <property type="match status" value="1"/>
</dbReference>
<dbReference type="Pfam" id="PF13458">
    <property type="entry name" value="Peripla_BP_6"/>
    <property type="match status" value="1"/>
</dbReference>
<dbReference type="CDD" id="cd06339">
    <property type="entry name" value="PBP1_YraM_LppC_lipoprotein-like"/>
    <property type="match status" value="1"/>
</dbReference>
<protein>
    <submittedName>
        <fullName evidence="6">Penicillin-binding protein activator</fullName>
    </submittedName>
</protein>
<comment type="caution">
    <text evidence="6">The sequence shown here is derived from an EMBL/GenBank/DDBJ whole genome shotgun (WGS) entry which is preliminary data.</text>
</comment>
<keyword evidence="7" id="KW-1185">Reference proteome</keyword>
<evidence type="ECO:0000256" key="1">
    <source>
        <dbReference type="ARBA" id="ARBA00010062"/>
    </source>
</evidence>
<dbReference type="InterPro" id="IPR028081">
    <property type="entry name" value="Leu-bd"/>
</dbReference>
<evidence type="ECO:0000313" key="6">
    <source>
        <dbReference type="EMBL" id="MBA5724871.1"/>
    </source>
</evidence>
<comment type="similarity">
    <text evidence="1">Belongs to the leucine-binding protein family.</text>
</comment>
<gene>
    <name evidence="6" type="ORF">CPA57_01060</name>
</gene>
<dbReference type="PANTHER" id="PTHR30483">
    <property type="entry name" value="LEUCINE-SPECIFIC-BINDING PROTEIN"/>
    <property type="match status" value="1"/>
</dbReference>
<reference evidence="6 7" key="1">
    <citation type="submission" date="2017-09" db="EMBL/GenBank/DDBJ databases">
        <authorList>
            <person name="Jakob F."/>
        </authorList>
    </citation>
    <scope>NUCLEOTIDE SEQUENCE [LARGE SCALE GENOMIC DNA]</scope>
    <source>
        <strain evidence="6 7">TMW 2.1880</strain>
    </source>
</reference>
<organism evidence="6 7">
    <name type="scientific">Bombella favorum</name>
    <dbReference type="NCBI Taxonomy" id="2039164"/>
    <lineage>
        <taxon>Bacteria</taxon>
        <taxon>Pseudomonadati</taxon>
        <taxon>Pseudomonadota</taxon>
        <taxon>Alphaproteobacteria</taxon>
        <taxon>Acetobacterales</taxon>
        <taxon>Acetobacteraceae</taxon>
        <taxon>Bombella</taxon>
    </lineage>
</organism>
<sequence length="497" mass="51514">MSRSGPYSRDGQGHGKRGSSRTALAVGIFMFLGACSGENGHERATSPVATAPVPVEKPARIGLIVPLSGPHAAIGQRMRDAARLALPENQTPSMDVFDSAQPEGPVHAARQALAAGDKIVLGPLTAGDTQAVASVLQPVSVPELAFTSDVAQAKPGVWVMGLTPEQQVRRLVDAARLDGRKRFAAFLPDTALGHSMGEGLTLACQEAGLETPQIAFHSSDLNDITQKMAQLSHHSLAGGTGAAQASPGAESGPSAVDPLNDGDEIGASAVKSEHTDQPTGAASEASPPPFDALLLGDTGLDLARVIDALRTNQLLVPQVRILGPMLWRSFDAKLGDLRGAWYVAFDEKQRSGYVQSYQNAYQQKPSPVADFAYDAAALAGALIRQNKLNVATLTQREGYLGVNGLFHLRPDGRMTRALGIYQIAPGGGSQLIVPASRDLAPASSQPAGTVVPGQQAAASSGAVQAKAMQTPPTAVSDVAVWSPSRHAAVGSDALSTP</sequence>
<dbReference type="Proteomes" id="UP001516390">
    <property type="component" value="Unassembled WGS sequence"/>
</dbReference>
<name>A0ABR5ZKN6_9PROT</name>
<dbReference type="PROSITE" id="PS51257">
    <property type="entry name" value="PROKAR_LIPOPROTEIN"/>
    <property type="match status" value="1"/>
</dbReference>
<proteinExistence type="inferred from homology"/>
<evidence type="ECO:0000256" key="2">
    <source>
        <dbReference type="ARBA" id="ARBA00022729"/>
    </source>
</evidence>
<evidence type="ECO:0000256" key="4">
    <source>
        <dbReference type="SAM" id="MobiDB-lite"/>
    </source>
</evidence>
<dbReference type="Gene3D" id="3.40.50.2300">
    <property type="match status" value="3"/>
</dbReference>
<accession>A0ABR5ZKN6</accession>
<keyword evidence="3" id="KW-0813">Transport</keyword>
<feature type="region of interest" description="Disordered" evidence="4">
    <location>
        <begin position="237"/>
        <end position="265"/>
    </location>
</feature>